<dbReference type="EMBL" id="MCGI01000006">
    <property type="protein sequence ID" value="ODM07994.1"/>
    <property type="molecule type" value="Genomic_DNA"/>
</dbReference>
<dbReference type="InterPro" id="IPR043779">
    <property type="entry name" value="DUF5721"/>
</dbReference>
<reference evidence="3 4" key="1">
    <citation type="submission" date="2016-07" db="EMBL/GenBank/DDBJ databases">
        <title>Characterization of isolates of Eisenbergiella tayi derived from blood cultures, using whole genome sequencing.</title>
        <authorList>
            <person name="Burdz T."/>
            <person name="Wiebe D."/>
            <person name="Huynh C."/>
            <person name="Bernard K."/>
        </authorList>
    </citation>
    <scope>NUCLEOTIDE SEQUENCE [LARGE SCALE GENOMIC DNA]</scope>
    <source>
        <strain evidence="1 3">NML 110608</strain>
        <strain evidence="2 4">NML 120489</strain>
    </source>
</reference>
<name>A0A1E3AGV9_9FIRM</name>
<evidence type="ECO:0000313" key="4">
    <source>
        <dbReference type="Proteomes" id="UP000095003"/>
    </source>
</evidence>
<organism evidence="2 4">
    <name type="scientific">Eisenbergiella tayi</name>
    <dbReference type="NCBI Taxonomy" id="1432052"/>
    <lineage>
        <taxon>Bacteria</taxon>
        <taxon>Bacillati</taxon>
        <taxon>Bacillota</taxon>
        <taxon>Clostridia</taxon>
        <taxon>Lachnospirales</taxon>
        <taxon>Lachnospiraceae</taxon>
        <taxon>Eisenbergiella</taxon>
    </lineage>
</organism>
<dbReference type="GeneID" id="93301191"/>
<evidence type="ECO:0000313" key="2">
    <source>
        <dbReference type="EMBL" id="ODM07994.1"/>
    </source>
</evidence>
<dbReference type="Proteomes" id="UP000095003">
    <property type="component" value="Unassembled WGS sequence"/>
</dbReference>
<accession>A0A1E3AGV9</accession>
<proteinExistence type="predicted"/>
<dbReference type="Pfam" id="PF18988">
    <property type="entry name" value="DUF5721"/>
    <property type="match status" value="1"/>
</dbReference>
<dbReference type="PATRIC" id="fig|1432052.3.peg.5885"/>
<dbReference type="Proteomes" id="UP000094067">
    <property type="component" value="Unassembled WGS sequence"/>
</dbReference>
<sequence>MIALQIKEIKSFMGKLLGTECFDSFLLEEAVITTYNTFRIDGRINREFYSDEEWENKETHPDEFSAWKTMRPLCFDLIKGKKTPAGFKFILHLMPRYIPGILKPEDTPITPDQVKALVLTCKYDGGSLTLVTGTAFTTFLPDKTVDVLWDKAVRTFLSKKEIGFEEL</sequence>
<protein>
    <submittedName>
        <fullName evidence="2">Uncharacterized protein</fullName>
    </submittedName>
</protein>
<dbReference type="RefSeq" id="WP_069153686.1">
    <property type="nucleotide sequence ID" value="NZ_BAABXS010000006.1"/>
</dbReference>
<evidence type="ECO:0000313" key="3">
    <source>
        <dbReference type="Proteomes" id="UP000094067"/>
    </source>
</evidence>
<dbReference type="EMBL" id="MCGH01000003">
    <property type="protein sequence ID" value="ODM03133.1"/>
    <property type="molecule type" value="Genomic_DNA"/>
</dbReference>
<gene>
    <name evidence="2" type="ORF">BEH84_05317</name>
    <name evidence="1" type="ORF">BEI61_03927</name>
</gene>
<dbReference type="AlphaFoldDB" id="A0A1E3AGV9"/>
<evidence type="ECO:0000313" key="1">
    <source>
        <dbReference type="EMBL" id="ODM03133.1"/>
    </source>
</evidence>
<comment type="caution">
    <text evidence="2">The sequence shown here is derived from an EMBL/GenBank/DDBJ whole genome shotgun (WGS) entry which is preliminary data.</text>
</comment>